<protein>
    <recommendedName>
        <fullName evidence="5 16">Alkyl hydroperoxide reductase C</fullName>
        <ecNumber evidence="4 16">1.11.1.26</ecNumber>
    </recommendedName>
    <alternativeName>
        <fullName evidence="12 16">Peroxiredoxin</fullName>
    </alternativeName>
    <alternativeName>
        <fullName evidence="13 16">Thioredoxin peroxidase</fullName>
    </alternativeName>
</protein>
<evidence type="ECO:0000256" key="3">
    <source>
        <dbReference type="ARBA" id="ARBA00011654"/>
    </source>
</evidence>
<evidence type="ECO:0000256" key="2">
    <source>
        <dbReference type="ARBA" id="ARBA00009796"/>
    </source>
</evidence>
<dbReference type="KEGG" id="paly:O3E_01395"/>
<dbReference type="InterPro" id="IPR024706">
    <property type="entry name" value="Peroxiredoxin_AhpC-typ"/>
</dbReference>
<evidence type="ECO:0000259" key="17">
    <source>
        <dbReference type="PROSITE" id="PS51352"/>
    </source>
</evidence>
<dbReference type="InterPro" id="IPR050217">
    <property type="entry name" value="Peroxiredoxin"/>
</dbReference>
<dbReference type="Pfam" id="PF10417">
    <property type="entry name" value="1-cysPrx_C"/>
    <property type="match status" value="1"/>
</dbReference>
<dbReference type="AlphaFoldDB" id="A0AAU8RYK6"/>
<name>A0AAU8RYK6_9GAMM</name>
<sequence>MAIINKKIRPFTATAYFNGKFINISNEDLQGKWSVIFFYPADFSFVCPTELLDLSENYSTFKTLGVEIYSVSTDTHFTHKAWHDSSFTVSKIKFPMIGDPSGNISRSFNVFVAETGLAERSTFVIDTECKIKLAEYNAIGIGRNSKELIRKIQAAQYITNHPNEVCPANWTDGSKTFKQNIDFVGKF</sequence>
<dbReference type="PIRSF" id="PIRSF000239">
    <property type="entry name" value="AHPC"/>
    <property type="match status" value="1"/>
</dbReference>
<dbReference type="Proteomes" id="UP000031624">
    <property type="component" value="Chromosome"/>
</dbReference>
<evidence type="ECO:0000256" key="13">
    <source>
        <dbReference type="ARBA" id="ARBA00032824"/>
    </source>
</evidence>
<dbReference type="NCBIfam" id="TIGR03137">
    <property type="entry name" value="AhpC"/>
    <property type="match status" value="1"/>
</dbReference>
<feature type="active site" description="Cysteine sulfenic acid (-SOH) intermediate; for peroxidase activity" evidence="15">
    <location>
        <position position="47"/>
    </location>
</feature>
<evidence type="ECO:0000256" key="7">
    <source>
        <dbReference type="ARBA" id="ARBA00022559"/>
    </source>
</evidence>
<evidence type="ECO:0000256" key="12">
    <source>
        <dbReference type="ARBA" id="ARBA00032077"/>
    </source>
</evidence>
<proteinExistence type="inferred from homology"/>
<evidence type="ECO:0000256" key="4">
    <source>
        <dbReference type="ARBA" id="ARBA00013021"/>
    </source>
</evidence>
<evidence type="ECO:0000313" key="19">
    <source>
        <dbReference type="Proteomes" id="UP000031624"/>
    </source>
</evidence>
<dbReference type="GO" id="GO:0005829">
    <property type="term" value="C:cytosol"/>
    <property type="evidence" value="ECO:0007669"/>
    <property type="project" value="TreeGrafter"/>
</dbReference>
<dbReference type="EC" id="1.11.1.26" evidence="4 16"/>
<dbReference type="GO" id="GO:0033554">
    <property type="term" value="P:cellular response to stress"/>
    <property type="evidence" value="ECO:0007669"/>
    <property type="project" value="TreeGrafter"/>
</dbReference>
<evidence type="ECO:0000256" key="11">
    <source>
        <dbReference type="ARBA" id="ARBA00023284"/>
    </source>
</evidence>
<comment type="subcellular location">
    <subcellularLocation>
        <location evidence="1 16">Cytoplasm</location>
    </subcellularLocation>
</comment>
<comment type="catalytic activity">
    <reaction evidence="14 16">
        <text>a hydroperoxide + NADH + H(+) = an alcohol + NAD(+) + H2O</text>
        <dbReference type="Rhea" id="RHEA:62628"/>
        <dbReference type="ChEBI" id="CHEBI:15377"/>
        <dbReference type="ChEBI" id="CHEBI:15378"/>
        <dbReference type="ChEBI" id="CHEBI:30879"/>
        <dbReference type="ChEBI" id="CHEBI:35924"/>
        <dbReference type="ChEBI" id="CHEBI:57540"/>
        <dbReference type="ChEBI" id="CHEBI:57945"/>
        <dbReference type="EC" id="1.11.1.26"/>
    </reaction>
</comment>
<dbReference type="Pfam" id="PF00578">
    <property type="entry name" value="AhpC-TSA"/>
    <property type="match status" value="1"/>
</dbReference>
<keyword evidence="10 16" id="KW-1015">Disulfide bond</keyword>
<keyword evidence="6 16" id="KW-0963">Cytoplasm</keyword>
<dbReference type="SUPFAM" id="SSF52833">
    <property type="entry name" value="Thioredoxin-like"/>
    <property type="match status" value="1"/>
</dbReference>
<comment type="similarity">
    <text evidence="2 16">Belongs to the peroxiredoxin family. AhpC/Prx1 subfamily.</text>
</comment>
<dbReference type="RefSeq" id="WP_014943277.1">
    <property type="nucleotide sequence ID" value="NZ_CP007563.1"/>
</dbReference>
<dbReference type="InterPro" id="IPR019479">
    <property type="entry name" value="Peroxiredoxin_C"/>
</dbReference>
<keyword evidence="7 16" id="KW-0575">Peroxidase</keyword>
<dbReference type="EMBL" id="CP007563">
    <property type="protein sequence ID" value="AJF24163.1"/>
    <property type="molecule type" value="Genomic_DNA"/>
</dbReference>
<feature type="domain" description="Thioredoxin" evidence="17">
    <location>
        <begin position="2"/>
        <end position="157"/>
    </location>
</feature>
<evidence type="ECO:0000256" key="9">
    <source>
        <dbReference type="ARBA" id="ARBA00023002"/>
    </source>
</evidence>
<organism evidence="18 19">
    <name type="scientific">Candidatus Portiera aleyrodidarum MED</name>
    <name type="common">Bemisia tabaci</name>
    <dbReference type="NCBI Taxonomy" id="1163752"/>
    <lineage>
        <taxon>Bacteria</taxon>
        <taxon>Pseudomonadati</taxon>
        <taxon>Pseudomonadota</taxon>
        <taxon>Gammaproteobacteria</taxon>
        <taxon>Candidatus Johnevansiales</taxon>
        <taxon>Candidatus Johnevansiaceae</taxon>
        <taxon>Candidatus Portiera</taxon>
    </lineage>
</organism>
<evidence type="ECO:0000256" key="8">
    <source>
        <dbReference type="ARBA" id="ARBA00022862"/>
    </source>
</evidence>
<dbReference type="GO" id="GO:0008379">
    <property type="term" value="F:thioredoxin peroxidase activity"/>
    <property type="evidence" value="ECO:0007669"/>
    <property type="project" value="TreeGrafter"/>
</dbReference>
<evidence type="ECO:0000256" key="14">
    <source>
        <dbReference type="ARBA" id="ARBA00047572"/>
    </source>
</evidence>
<comment type="function">
    <text evidence="16">Thiol-specific peroxidase that catalyzes the reduction of hydrogen peroxide and organic hydroperoxides to water and alcohols, respectively. Plays a role in cell protection against oxidative stress by detoxifying peroxides.</text>
</comment>
<evidence type="ECO:0000256" key="16">
    <source>
        <dbReference type="RuleBase" id="RU366004"/>
    </source>
</evidence>
<dbReference type="GO" id="GO:0102039">
    <property type="term" value="F:NADH-dependent peroxiredoxin activity"/>
    <property type="evidence" value="ECO:0007669"/>
    <property type="project" value="UniProtKB-EC"/>
</dbReference>
<dbReference type="Gene3D" id="3.40.30.10">
    <property type="entry name" value="Glutaredoxin"/>
    <property type="match status" value="1"/>
</dbReference>
<dbReference type="InterPro" id="IPR017559">
    <property type="entry name" value="AhpC"/>
</dbReference>
<accession>A0AAU8RYK6</accession>
<comment type="subunit">
    <text evidence="3">Homodimer; disulfide-linked, upon oxidation. 5 homodimers assemble to form a ring-like decamer.</text>
</comment>
<dbReference type="GO" id="GO:0006979">
    <property type="term" value="P:response to oxidative stress"/>
    <property type="evidence" value="ECO:0007669"/>
    <property type="project" value="UniProtKB-UniRule"/>
</dbReference>
<evidence type="ECO:0000256" key="1">
    <source>
        <dbReference type="ARBA" id="ARBA00004496"/>
    </source>
</evidence>
<evidence type="ECO:0000256" key="6">
    <source>
        <dbReference type="ARBA" id="ARBA00022490"/>
    </source>
</evidence>
<dbReference type="InterPro" id="IPR036249">
    <property type="entry name" value="Thioredoxin-like_sf"/>
</dbReference>
<dbReference type="GO" id="GO:0042744">
    <property type="term" value="P:hydrogen peroxide catabolic process"/>
    <property type="evidence" value="ECO:0007669"/>
    <property type="project" value="TreeGrafter"/>
</dbReference>
<gene>
    <name evidence="18" type="ORF">O3E_01395</name>
</gene>
<dbReference type="PANTHER" id="PTHR10681:SF121">
    <property type="entry name" value="ALKYL HYDROPEROXIDE REDUCTASE C"/>
    <property type="match status" value="1"/>
</dbReference>
<evidence type="ECO:0000256" key="10">
    <source>
        <dbReference type="ARBA" id="ARBA00023157"/>
    </source>
</evidence>
<dbReference type="InterPro" id="IPR013766">
    <property type="entry name" value="Thioredoxin_domain"/>
</dbReference>
<dbReference type="CDD" id="cd03015">
    <property type="entry name" value="PRX_Typ2cys"/>
    <property type="match status" value="1"/>
</dbReference>
<reference evidence="18 19" key="1">
    <citation type="submission" date="2014-04" db="EMBL/GenBank/DDBJ databases">
        <title>Genome reduction and metabolic complementation of the dual endosymbionts in the whitefly Bemisia tabaci.</title>
        <authorList>
            <person name="Rao Q."/>
            <person name="Rollat-Farnier P.-A."/>
            <person name="Zhang Z.-X."/>
            <person name="Santos-Garcia D."/>
            <person name="Silva F.J."/>
            <person name="Moya A."/>
            <person name="Zhu D.-T."/>
            <person name="Klein C.C."/>
            <person name="Vavre F."/>
            <person name="Sagot M.-F."/>
            <person name="Liu S.-S."/>
            <person name="Mouton L."/>
            <person name="Wang X.-W."/>
        </authorList>
    </citation>
    <scope>NUCLEOTIDE SEQUENCE [LARGE SCALE GENOMIC DNA]</scope>
    <source>
        <strain evidence="18 19">BT-Q</strain>
    </source>
</reference>
<dbReference type="InterPro" id="IPR000866">
    <property type="entry name" value="AhpC/TSA"/>
</dbReference>
<dbReference type="PANTHER" id="PTHR10681">
    <property type="entry name" value="THIOREDOXIN PEROXIDASE"/>
    <property type="match status" value="1"/>
</dbReference>
<evidence type="ECO:0000256" key="15">
    <source>
        <dbReference type="PIRSR" id="PIRSR000239-1"/>
    </source>
</evidence>
<dbReference type="FunFam" id="3.40.30.10:FF:000002">
    <property type="entry name" value="Alkyl hydroperoxide reductase C"/>
    <property type="match status" value="1"/>
</dbReference>
<evidence type="ECO:0000313" key="18">
    <source>
        <dbReference type="EMBL" id="AJF24163.1"/>
    </source>
</evidence>
<keyword evidence="9 16" id="KW-0560">Oxidoreductase</keyword>
<keyword evidence="11 16" id="KW-0676">Redox-active center</keyword>
<keyword evidence="8 16" id="KW-0049">Antioxidant</keyword>
<evidence type="ECO:0000256" key="5">
    <source>
        <dbReference type="ARBA" id="ARBA00017462"/>
    </source>
</evidence>
<dbReference type="PROSITE" id="PS51352">
    <property type="entry name" value="THIOREDOXIN_2"/>
    <property type="match status" value="1"/>
</dbReference>
<dbReference type="GO" id="GO:0045454">
    <property type="term" value="P:cell redox homeostasis"/>
    <property type="evidence" value="ECO:0007669"/>
    <property type="project" value="TreeGrafter"/>
</dbReference>